<evidence type="ECO:0000256" key="2">
    <source>
        <dbReference type="RuleBase" id="RU004429"/>
    </source>
</evidence>
<comment type="function">
    <text evidence="2">NDH-1 shuttles electrons from NADH, via FMN and iron-sulfur (Fe-S) centers, to quinones in the respiratory chain. Couples the redox reaction to proton translocation (for every two electrons transferred, four hydrogen ions are translocated across the cytoplasmic membrane), and thus conserves the redox energy in a proton gradient.</text>
</comment>
<keyword evidence="2" id="KW-0874">Quinone</keyword>
<evidence type="ECO:0000256" key="1">
    <source>
        <dbReference type="ARBA" id="ARBA00005698"/>
    </source>
</evidence>
<comment type="subcellular location">
    <subcellularLocation>
        <location evidence="2">Cell membrane</location>
        <topology evidence="2">Multi-pass membrane protein</topology>
    </subcellularLocation>
</comment>
<keyword evidence="2" id="KW-1003">Cell membrane</keyword>
<dbReference type="RefSeq" id="WP_368846961.1">
    <property type="nucleotide sequence ID" value="NZ_CP194411.1"/>
</dbReference>
<keyword evidence="2" id="KW-0472">Membrane</keyword>
<dbReference type="PANTHER" id="PTHR33269:SF17">
    <property type="entry name" value="NADH-UBIQUINONE OXIDOREDUCTASE CHAIN 6"/>
    <property type="match status" value="1"/>
</dbReference>
<dbReference type="Proteomes" id="UP001559623">
    <property type="component" value="Unassembled WGS sequence"/>
</dbReference>
<dbReference type="InterPro" id="IPR042106">
    <property type="entry name" value="Nuo/plastoQ_OxRdtase_6_NuoJ"/>
</dbReference>
<feature type="transmembrane region" description="Helical" evidence="2">
    <location>
        <begin position="140"/>
        <end position="162"/>
    </location>
</feature>
<evidence type="ECO:0000313" key="4">
    <source>
        <dbReference type="Proteomes" id="UP001559623"/>
    </source>
</evidence>
<keyword evidence="2" id="KW-0812">Transmembrane</keyword>
<feature type="transmembrane region" description="Helical" evidence="2">
    <location>
        <begin position="63"/>
        <end position="82"/>
    </location>
</feature>
<comment type="similarity">
    <text evidence="1 2">Belongs to the complex I subunit 6 family.</text>
</comment>
<name>A0ABV3X620_9FIRM</name>
<dbReference type="EC" id="7.1.1.-" evidence="2"/>
<evidence type="ECO:0000313" key="3">
    <source>
        <dbReference type="EMBL" id="MEX5285235.1"/>
    </source>
</evidence>
<keyword evidence="3" id="KW-0560">Oxidoreductase</keyword>
<accession>A0ABV3X620</accession>
<dbReference type="InterPro" id="IPR001457">
    <property type="entry name" value="NADH_UbQ/plastoQ_OxRdtase_su6"/>
</dbReference>
<feature type="transmembrane region" description="Helical" evidence="2">
    <location>
        <begin position="6"/>
        <end position="26"/>
    </location>
</feature>
<dbReference type="EMBL" id="JARVLH010000003">
    <property type="protein sequence ID" value="MEX5285235.1"/>
    <property type="molecule type" value="Genomic_DNA"/>
</dbReference>
<feature type="transmembrane region" description="Helical" evidence="2">
    <location>
        <begin position="94"/>
        <end position="114"/>
    </location>
</feature>
<comment type="catalytic activity">
    <reaction evidence="2">
        <text>a quinone + NADH + 5 H(+)(in) = a quinol + NAD(+) + 4 H(+)(out)</text>
        <dbReference type="Rhea" id="RHEA:57888"/>
        <dbReference type="ChEBI" id="CHEBI:15378"/>
        <dbReference type="ChEBI" id="CHEBI:24646"/>
        <dbReference type="ChEBI" id="CHEBI:57540"/>
        <dbReference type="ChEBI" id="CHEBI:57945"/>
        <dbReference type="ChEBI" id="CHEBI:132124"/>
    </reaction>
</comment>
<proteinExistence type="inferred from homology"/>
<keyword evidence="2" id="KW-1133">Transmembrane helix</keyword>
<feature type="transmembrane region" description="Helical" evidence="2">
    <location>
        <begin position="33"/>
        <end position="51"/>
    </location>
</feature>
<dbReference type="Gene3D" id="1.20.120.1200">
    <property type="entry name" value="NADH-ubiquinone/plastoquinone oxidoreductase chain 6, subunit NuoJ"/>
    <property type="match status" value="1"/>
</dbReference>
<protein>
    <recommendedName>
        <fullName evidence="2">NADH-quinone oxidoreductase subunit J</fullName>
        <ecNumber evidence="2">7.1.1.-</ecNumber>
    </recommendedName>
</protein>
<dbReference type="Pfam" id="PF00499">
    <property type="entry name" value="Oxidored_q3"/>
    <property type="match status" value="1"/>
</dbReference>
<reference evidence="3 4" key="1">
    <citation type="submission" date="2023-04" db="EMBL/GenBank/DDBJ databases">
        <title>Genome Sequence of Selenomonas sputigena ATCC 33150.</title>
        <authorList>
            <person name="Miller D.P."/>
            <person name="Anvari S."/>
            <person name="Polson S.W."/>
            <person name="Macdonald M."/>
            <person name="Mcdowell J.V."/>
        </authorList>
    </citation>
    <scope>NUCLEOTIDE SEQUENCE [LARGE SCALE GENOMIC DNA]</scope>
    <source>
        <strain evidence="3 4">ATCC 33150</strain>
    </source>
</reference>
<organism evidence="3 4">
    <name type="scientific">Selenomonas sputigena</name>
    <dbReference type="NCBI Taxonomy" id="69823"/>
    <lineage>
        <taxon>Bacteria</taxon>
        <taxon>Bacillati</taxon>
        <taxon>Bacillota</taxon>
        <taxon>Negativicutes</taxon>
        <taxon>Selenomonadales</taxon>
        <taxon>Selenomonadaceae</taxon>
        <taxon>Selenomonas</taxon>
    </lineage>
</organism>
<dbReference type="PANTHER" id="PTHR33269">
    <property type="entry name" value="NADH-UBIQUINONE OXIDOREDUCTASE CHAIN 6"/>
    <property type="match status" value="1"/>
</dbReference>
<gene>
    <name evidence="3" type="ORF">QCO44_06220</name>
</gene>
<keyword evidence="4" id="KW-1185">Reference proteome</keyword>
<sequence length="167" mass="17336">MSEFLDAGVFYLLAAVTVAGAFGVVLARKLVHAALLLTVTFIGVACLYFKLGADFLGAAQLMIYAGGVAVLIVLGVMLTRHAPGEETSPDNARWFAAPVAAALFFSVVFSAVYLTPFAEVAQSSAGSTIEAIADLMLGEYVMTFELAATLLLAALVGAIVLAKEEGQ</sequence>
<dbReference type="GO" id="GO:0050136">
    <property type="term" value="F:NADH dehydrogenase (quinone) (non-electrogenic) activity"/>
    <property type="evidence" value="ECO:0007669"/>
    <property type="project" value="UniProtKB-EC"/>
</dbReference>
<keyword evidence="2" id="KW-0520">NAD</keyword>
<comment type="caution">
    <text evidence="3">The sequence shown here is derived from an EMBL/GenBank/DDBJ whole genome shotgun (WGS) entry which is preliminary data.</text>
</comment>